<feature type="compositionally biased region" description="Pro residues" evidence="3">
    <location>
        <begin position="314"/>
        <end position="327"/>
    </location>
</feature>
<feature type="region of interest" description="Disordered" evidence="3">
    <location>
        <begin position="406"/>
        <end position="429"/>
    </location>
</feature>
<dbReference type="Pfam" id="PF00505">
    <property type="entry name" value="HMG_box"/>
    <property type="match status" value="1"/>
</dbReference>
<dbReference type="GO" id="GO:0005634">
    <property type="term" value="C:nucleus"/>
    <property type="evidence" value="ECO:0007669"/>
    <property type="project" value="UniProtKB-UniRule"/>
</dbReference>
<evidence type="ECO:0000313" key="5">
    <source>
        <dbReference type="EMBL" id="EEC46215.1"/>
    </source>
</evidence>
<dbReference type="GeneID" id="7202952"/>
<evidence type="ECO:0000256" key="2">
    <source>
        <dbReference type="PROSITE-ProRule" id="PRU00267"/>
    </source>
</evidence>
<evidence type="ECO:0000256" key="3">
    <source>
        <dbReference type="SAM" id="MobiDB-lite"/>
    </source>
</evidence>
<feature type="region of interest" description="Disordered" evidence="3">
    <location>
        <begin position="250"/>
        <end position="270"/>
    </location>
</feature>
<dbReference type="InParanoid" id="B7G4X8"/>
<dbReference type="HOGENOM" id="CLU_640092_0_0_1"/>
<accession>B7G4X8</accession>
<dbReference type="PANTHER" id="PTHR48112">
    <property type="entry name" value="HIGH MOBILITY GROUP PROTEIN DSP1"/>
    <property type="match status" value="1"/>
</dbReference>
<evidence type="ECO:0000313" key="6">
    <source>
        <dbReference type="Proteomes" id="UP000000759"/>
    </source>
</evidence>
<feature type="region of interest" description="Disordered" evidence="3">
    <location>
        <begin position="311"/>
        <end position="389"/>
    </location>
</feature>
<dbReference type="GO" id="GO:0003677">
    <property type="term" value="F:DNA binding"/>
    <property type="evidence" value="ECO:0007669"/>
    <property type="project" value="UniProtKB-UniRule"/>
</dbReference>
<dbReference type="SMART" id="SM00398">
    <property type="entry name" value="HMG"/>
    <property type="match status" value="1"/>
</dbReference>
<dbReference type="Gene3D" id="1.10.30.10">
    <property type="entry name" value="High mobility group box domain"/>
    <property type="match status" value="1"/>
</dbReference>
<dbReference type="PaxDb" id="2850-Phatr38097"/>
<feature type="region of interest" description="Disordered" evidence="3">
    <location>
        <begin position="36"/>
        <end position="76"/>
    </location>
</feature>
<feature type="compositionally biased region" description="Basic and acidic residues" evidence="3">
    <location>
        <begin position="406"/>
        <end position="418"/>
    </location>
</feature>
<name>B7G4X8_PHATC</name>
<dbReference type="EMBL" id="CM000617">
    <property type="protein sequence ID" value="EEC46215.1"/>
    <property type="molecule type" value="Genomic_DNA"/>
</dbReference>
<proteinExistence type="predicted"/>
<sequence>MNIPGRDERGGDAAPERDYGELGYASAVRLPVRHTDAFGRNPYSNPREHSVVATRPDPSSTTKKKKAWKKPPGMPKRPLSAYNLFFRRERQEILGEDLSKEFEITDQSKRKHRKTHGKIGFTDMARQISQKWKDLEEELRRPFIEQAKKEKEKYMVAKDAWVQEQKVAVKARTEALAKEEAAAAAASRWTTVNPPPMLDRNAWDVSSHTTIPPIDPHHGRFTETGARQLHSMRSAAIPMNASFEAMGGSRGFPEEMQRRPPPSMNPAEDAYGMLSDQERIREMRMHLERAAALQEEIRRNTGASNAMMDELRLPIPPPRDGPGPPGGLPTYAQESRRFSSRGGSFEGLGGNDWYEYEQQQRQQQQRRAQERAEMMALQRQQQQPRHRPDFMALEQRRRALEQSMEIERRFQMEEEMRRRGQRRGPGGNM</sequence>
<dbReference type="PROSITE" id="PS50118">
    <property type="entry name" value="HMG_BOX_2"/>
    <property type="match status" value="1"/>
</dbReference>
<organism evidence="5 6">
    <name type="scientific">Phaeodactylum tricornutum (strain CCAP 1055/1)</name>
    <dbReference type="NCBI Taxonomy" id="556484"/>
    <lineage>
        <taxon>Eukaryota</taxon>
        <taxon>Sar</taxon>
        <taxon>Stramenopiles</taxon>
        <taxon>Ochrophyta</taxon>
        <taxon>Bacillariophyta</taxon>
        <taxon>Bacillariophyceae</taxon>
        <taxon>Bacillariophycidae</taxon>
        <taxon>Naviculales</taxon>
        <taxon>Phaeodactylaceae</taxon>
        <taxon>Phaeodactylum</taxon>
    </lineage>
</organism>
<feature type="region of interest" description="Disordered" evidence="3">
    <location>
        <begin position="1"/>
        <end position="20"/>
    </location>
</feature>
<dbReference type="InterPro" id="IPR050342">
    <property type="entry name" value="HMGB"/>
</dbReference>
<dbReference type="SUPFAM" id="SSF47095">
    <property type="entry name" value="HMG-box"/>
    <property type="match status" value="1"/>
</dbReference>
<keyword evidence="6" id="KW-1185">Reference proteome</keyword>
<dbReference type="OrthoDB" id="49060at2759"/>
<reference evidence="5 6" key="1">
    <citation type="journal article" date="2008" name="Nature">
        <title>The Phaeodactylum genome reveals the evolutionary history of diatom genomes.</title>
        <authorList>
            <person name="Bowler C."/>
            <person name="Allen A.E."/>
            <person name="Badger J.H."/>
            <person name="Grimwood J."/>
            <person name="Jabbari K."/>
            <person name="Kuo A."/>
            <person name="Maheswari U."/>
            <person name="Martens C."/>
            <person name="Maumus F."/>
            <person name="Otillar R.P."/>
            <person name="Rayko E."/>
            <person name="Salamov A."/>
            <person name="Vandepoele K."/>
            <person name="Beszteri B."/>
            <person name="Gruber A."/>
            <person name="Heijde M."/>
            <person name="Katinka M."/>
            <person name="Mock T."/>
            <person name="Valentin K."/>
            <person name="Verret F."/>
            <person name="Berges J.A."/>
            <person name="Brownlee C."/>
            <person name="Cadoret J.P."/>
            <person name="Chiovitti A."/>
            <person name="Choi C.J."/>
            <person name="Coesel S."/>
            <person name="De Martino A."/>
            <person name="Detter J.C."/>
            <person name="Durkin C."/>
            <person name="Falciatore A."/>
            <person name="Fournet J."/>
            <person name="Haruta M."/>
            <person name="Huysman M.J."/>
            <person name="Jenkins B.D."/>
            <person name="Jiroutova K."/>
            <person name="Jorgensen R.E."/>
            <person name="Joubert Y."/>
            <person name="Kaplan A."/>
            <person name="Kroger N."/>
            <person name="Kroth P.G."/>
            <person name="La Roche J."/>
            <person name="Lindquist E."/>
            <person name="Lommer M."/>
            <person name="Martin-Jezequel V."/>
            <person name="Lopez P.J."/>
            <person name="Lucas S."/>
            <person name="Mangogna M."/>
            <person name="McGinnis K."/>
            <person name="Medlin L.K."/>
            <person name="Montsant A."/>
            <person name="Oudot-Le Secq M.P."/>
            <person name="Napoli C."/>
            <person name="Obornik M."/>
            <person name="Parker M.S."/>
            <person name="Petit J.L."/>
            <person name="Porcel B.M."/>
            <person name="Poulsen N."/>
            <person name="Robison M."/>
            <person name="Rychlewski L."/>
            <person name="Rynearson T.A."/>
            <person name="Schmutz J."/>
            <person name="Shapiro H."/>
            <person name="Siaut M."/>
            <person name="Stanley M."/>
            <person name="Sussman M.R."/>
            <person name="Taylor A.R."/>
            <person name="Vardi A."/>
            <person name="von Dassow P."/>
            <person name="Vyverman W."/>
            <person name="Willis A."/>
            <person name="Wyrwicz L.S."/>
            <person name="Rokhsar D.S."/>
            <person name="Weissenbach J."/>
            <person name="Armbrust E.V."/>
            <person name="Green B.R."/>
            <person name="Van de Peer Y."/>
            <person name="Grigoriev I.V."/>
        </authorList>
    </citation>
    <scope>NUCLEOTIDE SEQUENCE [LARGE SCALE GENOMIC DNA]</scope>
    <source>
        <strain evidence="5 6">CCAP 1055/1</strain>
    </source>
</reference>
<dbReference type="RefSeq" id="XP_002182314.1">
    <property type="nucleotide sequence ID" value="XM_002182278.1"/>
</dbReference>
<dbReference type="eggNOG" id="ENOG502T0MJ">
    <property type="taxonomic scope" value="Eukaryota"/>
</dbReference>
<evidence type="ECO:0000256" key="1">
    <source>
        <dbReference type="ARBA" id="ARBA00023125"/>
    </source>
</evidence>
<dbReference type="Proteomes" id="UP000000759">
    <property type="component" value="Chromosome 15"/>
</dbReference>
<feature type="DNA-binding region" description="HMG box" evidence="2">
    <location>
        <begin position="75"/>
        <end position="162"/>
    </location>
</feature>
<dbReference type="AlphaFoldDB" id="B7G4X8"/>
<keyword evidence="2" id="KW-0539">Nucleus</keyword>
<dbReference type="CDD" id="cd00084">
    <property type="entry name" value="HMG-box_SF"/>
    <property type="match status" value="1"/>
</dbReference>
<dbReference type="PANTHER" id="PTHR48112:SF15">
    <property type="entry name" value="HMG BOX DOMAIN-CONTAINING PROTEIN"/>
    <property type="match status" value="1"/>
</dbReference>
<dbReference type="InterPro" id="IPR009071">
    <property type="entry name" value="HMG_box_dom"/>
</dbReference>
<dbReference type="InterPro" id="IPR036910">
    <property type="entry name" value="HMG_box_dom_sf"/>
</dbReference>
<feature type="compositionally biased region" description="Low complexity" evidence="3">
    <location>
        <begin position="356"/>
        <end position="366"/>
    </location>
</feature>
<feature type="domain" description="HMG box" evidence="4">
    <location>
        <begin position="75"/>
        <end position="162"/>
    </location>
</feature>
<protein>
    <recommendedName>
        <fullName evidence="4">HMG box domain-containing protein</fullName>
    </recommendedName>
</protein>
<reference evidence="6" key="2">
    <citation type="submission" date="2008-08" db="EMBL/GenBank/DDBJ databases">
        <authorList>
            <consortium name="Diatom Consortium"/>
            <person name="Grigoriev I."/>
            <person name="Grimwood J."/>
            <person name="Kuo A."/>
            <person name="Otillar R.P."/>
            <person name="Salamov A."/>
            <person name="Detter J.C."/>
            <person name="Lindquist E."/>
            <person name="Shapiro H."/>
            <person name="Lucas S."/>
            <person name="Glavina del Rio T."/>
            <person name="Pitluck S."/>
            <person name="Rokhsar D."/>
            <person name="Bowler C."/>
        </authorList>
    </citation>
    <scope>GENOME REANNOTATION</scope>
    <source>
        <strain evidence="6">CCAP 1055/1</strain>
    </source>
</reference>
<dbReference type="KEGG" id="pti:PHATRDRAFT_38097"/>
<evidence type="ECO:0000259" key="4">
    <source>
        <dbReference type="PROSITE" id="PS50118"/>
    </source>
</evidence>
<gene>
    <name evidence="5" type="ORF">PHATRDRAFT_38097</name>
</gene>
<keyword evidence="1 2" id="KW-0238">DNA-binding</keyword>